<comment type="caution">
    <text evidence="1">The sequence shown here is derived from an EMBL/GenBank/DDBJ whole genome shotgun (WGS) entry which is preliminary data.</text>
</comment>
<accession>A0A433UKR0</accession>
<name>A0A433UKR0_9CYAN</name>
<gene>
    <name evidence="1" type="ORF">DSM106972_093300</name>
</gene>
<evidence type="ECO:0000313" key="1">
    <source>
        <dbReference type="EMBL" id="RUS94435.1"/>
    </source>
</evidence>
<organism evidence="1 2">
    <name type="scientific">Dulcicalothrix desertica PCC 7102</name>
    <dbReference type="NCBI Taxonomy" id="232991"/>
    <lineage>
        <taxon>Bacteria</taxon>
        <taxon>Bacillati</taxon>
        <taxon>Cyanobacteriota</taxon>
        <taxon>Cyanophyceae</taxon>
        <taxon>Nostocales</taxon>
        <taxon>Calotrichaceae</taxon>
        <taxon>Dulcicalothrix</taxon>
    </lineage>
</organism>
<evidence type="ECO:0000313" key="2">
    <source>
        <dbReference type="Proteomes" id="UP000271624"/>
    </source>
</evidence>
<keyword evidence="2" id="KW-1185">Reference proteome</keyword>
<dbReference type="AlphaFoldDB" id="A0A433UKR0"/>
<sequence>MFLDIANRKDINIRIDGKFFKPRGVAMDDLPANVKNFFNSKYIDNGELFILLELLS</sequence>
<reference evidence="1" key="1">
    <citation type="submission" date="2018-12" db="EMBL/GenBank/DDBJ databases">
        <authorList>
            <person name="Will S."/>
            <person name="Neumann-Schaal M."/>
            <person name="Henke P."/>
        </authorList>
    </citation>
    <scope>NUCLEOTIDE SEQUENCE</scope>
    <source>
        <strain evidence="1">PCC 7102</strain>
    </source>
</reference>
<proteinExistence type="predicted"/>
<protein>
    <submittedName>
        <fullName evidence="1">Uncharacterized protein</fullName>
    </submittedName>
</protein>
<dbReference type="Proteomes" id="UP000271624">
    <property type="component" value="Unassembled WGS sequence"/>
</dbReference>
<reference evidence="1" key="2">
    <citation type="journal article" date="2019" name="Genome Biol. Evol.">
        <title>Day and night: Metabolic profiles and evolutionary relationships of six axenic non-marine cyanobacteria.</title>
        <authorList>
            <person name="Will S.E."/>
            <person name="Henke P."/>
            <person name="Boedeker C."/>
            <person name="Huang S."/>
            <person name="Brinkmann H."/>
            <person name="Rohde M."/>
            <person name="Jarek M."/>
            <person name="Friedl T."/>
            <person name="Seufert S."/>
            <person name="Schumacher M."/>
            <person name="Overmann J."/>
            <person name="Neumann-Schaal M."/>
            <person name="Petersen J."/>
        </authorList>
    </citation>
    <scope>NUCLEOTIDE SEQUENCE [LARGE SCALE GENOMIC DNA]</scope>
    <source>
        <strain evidence="1">PCC 7102</strain>
    </source>
</reference>
<dbReference type="EMBL" id="RSCL01000048">
    <property type="protein sequence ID" value="RUS94435.1"/>
    <property type="molecule type" value="Genomic_DNA"/>
</dbReference>